<organism evidence="2 4">
    <name type="scientific">Agrobacterium vitis</name>
    <name type="common">Rhizobium vitis</name>
    <dbReference type="NCBI Taxonomy" id="373"/>
    <lineage>
        <taxon>Bacteria</taxon>
        <taxon>Pseudomonadati</taxon>
        <taxon>Pseudomonadota</taxon>
        <taxon>Alphaproteobacteria</taxon>
        <taxon>Hyphomicrobiales</taxon>
        <taxon>Rhizobiaceae</taxon>
        <taxon>Rhizobium/Agrobacterium group</taxon>
        <taxon>Agrobacterium</taxon>
    </lineage>
</organism>
<evidence type="ECO:0000313" key="3">
    <source>
        <dbReference type="Proteomes" id="UP000179454"/>
    </source>
</evidence>
<dbReference type="EMBL" id="MBFE02000006">
    <property type="protein sequence ID" value="MUO42363.1"/>
    <property type="molecule type" value="Genomic_DNA"/>
</dbReference>
<protein>
    <submittedName>
        <fullName evidence="2">Uncharacterized protein</fullName>
    </submittedName>
</protein>
<evidence type="ECO:0000313" key="2">
    <source>
        <dbReference type="EMBL" id="MUP10723.1"/>
    </source>
</evidence>
<comment type="caution">
    <text evidence="2">The sequence shown here is derived from an EMBL/GenBank/DDBJ whole genome shotgun (WGS) entry which is preliminary data.</text>
</comment>
<evidence type="ECO:0000313" key="1">
    <source>
        <dbReference type="EMBL" id="MUO42363.1"/>
    </source>
</evidence>
<dbReference type="AlphaFoldDB" id="A0ABD6H848"/>
<reference evidence="3 4" key="1">
    <citation type="submission" date="2019-11" db="EMBL/GenBank/DDBJ databases">
        <title>Whole-genome sequencing of Allorhizobium vitis.</title>
        <authorList>
            <person name="Gan H.M."/>
            <person name="Savka M.A."/>
        </authorList>
    </citation>
    <scope>NUCLEOTIDE SEQUENCE [LARGE SCALE GENOMIC DNA]</scope>
    <source>
        <strain evidence="2 4">RF2/1</strain>
        <strain evidence="1 3">T1/7</strain>
    </source>
</reference>
<keyword evidence="3" id="KW-1185">Reference proteome</keyword>
<sequence>MMTKYARNKALLVKPETVYGTDVVPTGAANAIQASNFNFEPLLGTDVSRDLILPYMGHQGVILTGNYARVGFDVEVAGSGAAGTAPAWGPPLRACGMAEVITAATDVKYTPISGGFEAVSIYFVNDGIKHVLLGARGTWKLSMQPNQIARFSFTLTGLLGTITDAANPTIDLTKFIKPVPVSKANTTFTLLGYAGACEAFSFDLAGDIQPRLLINHESIEFTDRQMTGEATMSATTLAEVDWFAKAQAHETGVMAAQHGTVAGNIVQFDAARVQIGRTTYEENQKILNNKMPLMLLPTAGNDEFTITVK</sequence>
<dbReference type="Proteomes" id="UP000179454">
    <property type="component" value="Unassembled WGS sequence"/>
</dbReference>
<dbReference type="Pfam" id="PF18906">
    <property type="entry name" value="Phage_tube_2"/>
    <property type="match status" value="1"/>
</dbReference>
<dbReference type="EMBL" id="MBFA02000007">
    <property type="protein sequence ID" value="MUP10723.1"/>
    <property type="molecule type" value="Genomic_DNA"/>
</dbReference>
<dbReference type="Proteomes" id="UP000179536">
    <property type="component" value="Unassembled WGS sequence"/>
</dbReference>
<gene>
    <name evidence="2" type="ORF">BBK91_012660</name>
    <name evidence="1" type="ORF">BBL17_011275</name>
</gene>
<accession>A0ABD6H848</accession>
<proteinExistence type="predicted"/>
<evidence type="ECO:0000313" key="4">
    <source>
        <dbReference type="Proteomes" id="UP000179536"/>
    </source>
</evidence>
<dbReference type="InterPro" id="IPR044000">
    <property type="entry name" value="Phage_tube_2"/>
</dbReference>
<name>A0ABD6H848_AGRVI</name>